<reference evidence="4 5" key="1">
    <citation type="journal article" date="2011" name="Genome Res.">
        <title>Phylogeny-wide analysis of social amoeba genomes highlights ancient origins for complex intercellular communication.</title>
        <authorList>
            <person name="Heidel A.J."/>
            <person name="Lawal H.M."/>
            <person name="Felder M."/>
            <person name="Schilde C."/>
            <person name="Helps N.R."/>
            <person name="Tunggal B."/>
            <person name="Rivero F."/>
            <person name="John U."/>
            <person name="Schleicher M."/>
            <person name="Eichinger L."/>
            <person name="Platzer M."/>
            <person name="Noegel A.A."/>
            <person name="Schaap P."/>
            <person name="Gloeckner G."/>
        </authorList>
    </citation>
    <scope>NUCLEOTIDE SEQUENCE [LARGE SCALE GENOMIC DNA]</scope>
    <source>
        <strain evidence="5">ATCC 26659 / Pp 5 / PN500</strain>
    </source>
</reference>
<dbReference type="RefSeq" id="XP_020438754.1">
    <property type="nucleotide sequence ID" value="XM_020571480.1"/>
</dbReference>
<name>D3AWH6_HETP5</name>
<gene>
    <name evidence="4" type="ORF">PPL_00450</name>
</gene>
<dbReference type="AlphaFoldDB" id="D3AWH6"/>
<dbReference type="Gene3D" id="3.90.25.10">
    <property type="entry name" value="UDP-galactose 4-epimerase, domain 1"/>
    <property type="match status" value="1"/>
</dbReference>
<dbReference type="InterPro" id="IPR051164">
    <property type="entry name" value="NmrA-like_oxidored"/>
</dbReference>
<evidence type="ECO:0000256" key="2">
    <source>
        <dbReference type="ARBA" id="ARBA00022857"/>
    </source>
</evidence>
<dbReference type="EMBL" id="ADBJ01000002">
    <property type="protein sequence ID" value="EFA86649.1"/>
    <property type="molecule type" value="Genomic_DNA"/>
</dbReference>
<dbReference type="InParanoid" id="D3AWH6"/>
<accession>D3AWH6</accession>
<evidence type="ECO:0000259" key="3">
    <source>
        <dbReference type="Pfam" id="PF05368"/>
    </source>
</evidence>
<dbReference type="PANTHER" id="PTHR42748:SF7">
    <property type="entry name" value="NMRA LIKE REDOX SENSOR 1-RELATED"/>
    <property type="match status" value="1"/>
</dbReference>
<dbReference type="STRING" id="670386.D3AWH6"/>
<protein>
    <recommendedName>
        <fullName evidence="3">NmrA-like domain-containing protein</fullName>
    </recommendedName>
</protein>
<evidence type="ECO:0000313" key="4">
    <source>
        <dbReference type="EMBL" id="EFA86649.1"/>
    </source>
</evidence>
<dbReference type="FunCoup" id="D3AWH6">
    <property type="interactions" value="120"/>
</dbReference>
<comment type="similarity">
    <text evidence="1">Belongs to the NmrA-type oxidoreductase family.</text>
</comment>
<dbReference type="OMA" id="VWESTIT"/>
<keyword evidence="5" id="KW-1185">Reference proteome</keyword>
<dbReference type="InterPro" id="IPR008030">
    <property type="entry name" value="NmrA-like"/>
</dbReference>
<dbReference type="PANTHER" id="PTHR42748">
    <property type="entry name" value="NITROGEN METABOLITE REPRESSION PROTEIN NMRA FAMILY MEMBER"/>
    <property type="match status" value="1"/>
</dbReference>
<dbReference type="GeneID" id="31355984"/>
<comment type="caution">
    <text evidence="4">The sequence shown here is derived from an EMBL/GenBank/DDBJ whole genome shotgun (WGS) entry which is preliminary data.</text>
</comment>
<evidence type="ECO:0000313" key="5">
    <source>
        <dbReference type="Proteomes" id="UP000001396"/>
    </source>
</evidence>
<feature type="domain" description="NmrA-like" evidence="3">
    <location>
        <begin position="7"/>
        <end position="254"/>
    </location>
</feature>
<dbReference type="InterPro" id="IPR036291">
    <property type="entry name" value="NAD(P)-bd_dom_sf"/>
</dbReference>
<sequence>MSKPIFVVVNAFSKQGISIINTLVAEGNYQIRATTTRPVSDTPAALKLKERGVEVVQVDYTKKSDFNKVFNGAKAAFLMTPAISYTDPDYYQKEIEYVKYQADAALEERLEHVIFSSVDTPVLTDAHRAEFKFDILSCRTTVQRYIESLPFKYVSTFNLAFFYSNQIEFIPLIRNEDGSAELALPLQPNDLLPYIDTYTATGPIVSEFLQHPYQYNRAVVPVVAEYLTGVQLAEIFQEVTGIKTSFRALDRQAYIEAGGLNGAPELELLGNRLFEIWDSTAKYGYYYKHRNTKLSNQINPKQLNWRQFLETTKWTGESYQEFREKNNY</sequence>
<dbReference type="GO" id="GO:0005634">
    <property type="term" value="C:nucleus"/>
    <property type="evidence" value="ECO:0007669"/>
    <property type="project" value="TreeGrafter"/>
</dbReference>
<dbReference type="Gene3D" id="3.40.50.720">
    <property type="entry name" value="NAD(P)-binding Rossmann-like Domain"/>
    <property type="match status" value="1"/>
</dbReference>
<dbReference type="Pfam" id="PF05368">
    <property type="entry name" value="NmrA"/>
    <property type="match status" value="1"/>
</dbReference>
<proteinExistence type="inferred from homology"/>
<keyword evidence="2" id="KW-0521">NADP</keyword>
<organism evidence="4 5">
    <name type="scientific">Heterostelium pallidum (strain ATCC 26659 / Pp 5 / PN500)</name>
    <name type="common">Cellular slime mold</name>
    <name type="synonym">Polysphondylium pallidum</name>
    <dbReference type="NCBI Taxonomy" id="670386"/>
    <lineage>
        <taxon>Eukaryota</taxon>
        <taxon>Amoebozoa</taxon>
        <taxon>Evosea</taxon>
        <taxon>Eumycetozoa</taxon>
        <taxon>Dictyostelia</taxon>
        <taxon>Acytosteliales</taxon>
        <taxon>Acytosteliaceae</taxon>
        <taxon>Heterostelium</taxon>
    </lineage>
</organism>
<evidence type="ECO:0000256" key="1">
    <source>
        <dbReference type="ARBA" id="ARBA00006328"/>
    </source>
</evidence>
<dbReference type="SUPFAM" id="SSF51735">
    <property type="entry name" value="NAD(P)-binding Rossmann-fold domains"/>
    <property type="match status" value="1"/>
</dbReference>
<dbReference type="Proteomes" id="UP000001396">
    <property type="component" value="Unassembled WGS sequence"/>
</dbReference>